<evidence type="ECO:0000256" key="1">
    <source>
        <dbReference type="ARBA" id="ARBA00022737"/>
    </source>
</evidence>
<feature type="repeat" description="ANK" evidence="3">
    <location>
        <begin position="809"/>
        <end position="841"/>
    </location>
</feature>
<dbReference type="Gene3D" id="1.25.40.20">
    <property type="entry name" value="Ankyrin repeat-containing domain"/>
    <property type="match status" value="3"/>
</dbReference>
<evidence type="ECO:0000256" key="4">
    <source>
        <dbReference type="SAM" id="MobiDB-lite"/>
    </source>
</evidence>
<protein>
    <recommendedName>
        <fullName evidence="9">NACHT domain-containing protein</fullName>
    </recommendedName>
</protein>
<dbReference type="InterPro" id="IPR002110">
    <property type="entry name" value="Ankyrin_rpt"/>
</dbReference>
<dbReference type="InterPro" id="IPR036770">
    <property type="entry name" value="Ankyrin_rpt-contain_sf"/>
</dbReference>
<feature type="repeat" description="ANK" evidence="3">
    <location>
        <begin position="908"/>
        <end position="941"/>
    </location>
</feature>
<evidence type="ECO:0000259" key="6">
    <source>
        <dbReference type="Pfam" id="PF24883"/>
    </source>
</evidence>
<dbReference type="SMART" id="SM00248">
    <property type="entry name" value="ANK"/>
    <property type="match status" value="12"/>
</dbReference>
<feature type="repeat" description="ANK" evidence="3">
    <location>
        <begin position="741"/>
        <end position="773"/>
    </location>
</feature>
<feature type="domain" description="GPI inositol-deacylase winged helix" evidence="5">
    <location>
        <begin position="483"/>
        <end position="566"/>
    </location>
</feature>
<evidence type="ECO:0000259" key="5">
    <source>
        <dbReference type="Pfam" id="PF22939"/>
    </source>
</evidence>
<feature type="compositionally biased region" description="Polar residues" evidence="4">
    <location>
        <begin position="1166"/>
        <end position="1176"/>
    </location>
</feature>
<keyword evidence="8" id="KW-1185">Reference proteome</keyword>
<feature type="region of interest" description="Disordered" evidence="4">
    <location>
        <begin position="1159"/>
        <end position="1190"/>
    </location>
</feature>
<sequence length="1221" mass="135547">MIDRPVIRGRLARVSQSIRTVMRCIGGNKESQESTQRATLILCELLDVLCQLQDQLSWTEEKWVVDPSRLHTLDEVIRCFESTVGSIEMYFQPGGISTRSLRKRLLEIRFIPRLEHFKAMMILAMQPESRFTFYKEKGPESKQNSEVYSESSMRWTPVGRNENVPQVGSLAKLGFSDSITASTSNADDYHKITSRVTTQGFMRLADLCNRRHDGTCEWIFDNDTYTQWLFGRSRTLYCPALERPFSRESTGKRNNVNSNAAFRSTIIDSLQNTFTSADVAIVFIFGHDETDDDSSSVGFLDKILAQLVYRKRTPSHATACLYKSKSFAEGKVSAKAYQDAIRAEVNRFLRVMFVIDGIDMHVERERILNRLQKLPDHAQLLVTTREAKYASKDEHISVLATHADLETYACSRIEQDGRLCALVKQYPPELKFAVIRQVALKSHGLFLLARLHMDMLSRCNDGSLLQRSLSQLPESLNDAYGESMTRIVSQNPFASRCLYWTLYAQRPLTVSELEFAAGFELQGNSAIKETSSSEHTMLDETAGLLTIDAMGGTVHLVHKTAKEYLSGPAARVFFPTAKVNIADVCLTIITPDEVIDDCYVNQGGTPRNPRGGLLDYATTYWGHHASEVGEDEQATQVLIRAFINKLCWRRPPITKSCTVELKMPKQLGFGKYFPDWTSLHVLAYFGIIEKAKRLIDQGADLDDCDNELGITPLHCAVYRGNEEMVELLLNSKANINATCKNGQTVLHMAAEQGHRKLIRFLLHRRVKSRKADQRGETALQLAIGMTHDEATVPFLIKSRFDMDLQNTVTGNTALHRAVELRRPRILAFLLEKGANMNVLNRDGMTALQVACKTDNCEAISLFLERGAQLEIPSSYGVTALHISALQGNWVAFDLLLIGGADINAWDSEGDSLLHMQAREPSTTSIAAYLIAQGANMEACNSQGYTPLQCAAVSGNKTKFIFLVDQGARLDVQTAKGETLLHITPPLNQDCLDIVETLLECRFSANATTRSGLTPLHHLVINAFDSPDPSFKETADFLSLLLSYGANINAPTASYEAVTALHLAVMAKIPRESLVSLLIENGASVDTRTSDGRTPLHLAAERGRHNIFQILLDAGADLSIKDTEETPTNDNVKGDGQTAIDLVGNNSVSVDWSDTTGKLQSLPAMHQRNSPTTTVDSVDSESEHSQMDEIGGSSLISEDYSIWGSRASSTSMDLSSIISSSC</sequence>
<organism evidence="7 8">
    <name type="scientific">Penicillium concentricum</name>
    <dbReference type="NCBI Taxonomy" id="293559"/>
    <lineage>
        <taxon>Eukaryota</taxon>
        <taxon>Fungi</taxon>
        <taxon>Dikarya</taxon>
        <taxon>Ascomycota</taxon>
        <taxon>Pezizomycotina</taxon>
        <taxon>Eurotiomycetes</taxon>
        <taxon>Eurotiomycetidae</taxon>
        <taxon>Eurotiales</taxon>
        <taxon>Aspergillaceae</taxon>
        <taxon>Penicillium</taxon>
    </lineage>
</organism>
<evidence type="ECO:0000313" key="8">
    <source>
        <dbReference type="Proteomes" id="UP001147752"/>
    </source>
</evidence>
<feature type="repeat" description="ANK" evidence="3">
    <location>
        <begin position="842"/>
        <end position="874"/>
    </location>
</feature>
<name>A0A9W9SV32_9EURO</name>
<feature type="repeat" description="ANK" evidence="3">
    <location>
        <begin position="708"/>
        <end position="740"/>
    </location>
</feature>
<dbReference type="PANTHER" id="PTHR24198">
    <property type="entry name" value="ANKYRIN REPEAT AND PROTEIN KINASE DOMAIN-CONTAINING PROTEIN"/>
    <property type="match status" value="1"/>
</dbReference>
<evidence type="ECO:0008006" key="9">
    <source>
        <dbReference type="Google" id="ProtNLM"/>
    </source>
</evidence>
<dbReference type="PROSITE" id="PS50088">
    <property type="entry name" value="ANK_REPEAT"/>
    <property type="match status" value="10"/>
</dbReference>
<accession>A0A9W9SV32</accession>
<feature type="domain" description="Nephrocystin 3-like N-terminal" evidence="6">
    <location>
        <begin position="264"/>
        <end position="385"/>
    </location>
</feature>
<dbReference type="Pfam" id="PF22939">
    <property type="entry name" value="WHD_GPIID"/>
    <property type="match status" value="1"/>
</dbReference>
<dbReference type="PANTHER" id="PTHR24198:SF165">
    <property type="entry name" value="ANKYRIN REPEAT-CONTAINING PROTEIN-RELATED"/>
    <property type="match status" value="1"/>
</dbReference>
<dbReference type="Proteomes" id="UP001147752">
    <property type="component" value="Unassembled WGS sequence"/>
</dbReference>
<evidence type="ECO:0000256" key="3">
    <source>
        <dbReference type="PROSITE-ProRule" id="PRU00023"/>
    </source>
</evidence>
<comment type="caution">
    <text evidence="7">The sequence shown here is derived from an EMBL/GenBank/DDBJ whole genome shotgun (WGS) entry which is preliminary data.</text>
</comment>
<reference evidence="7" key="1">
    <citation type="submission" date="2022-12" db="EMBL/GenBank/DDBJ databases">
        <authorList>
            <person name="Petersen C."/>
        </authorList>
    </citation>
    <scope>NUCLEOTIDE SEQUENCE</scope>
    <source>
        <strain evidence="7">IBT 3081</strain>
    </source>
</reference>
<keyword evidence="1" id="KW-0677">Repeat</keyword>
<dbReference type="GeneID" id="81459731"/>
<gene>
    <name evidence="7" type="ORF">N7517_002818</name>
</gene>
<dbReference type="InterPro" id="IPR056884">
    <property type="entry name" value="NPHP3-like_N"/>
</dbReference>
<dbReference type="PRINTS" id="PR01415">
    <property type="entry name" value="ANKYRIN"/>
</dbReference>
<dbReference type="Pfam" id="PF24883">
    <property type="entry name" value="NPHP3_N"/>
    <property type="match status" value="1"/>
</dbReference>
<feature type="repeat" description="ANK" evidence="3">
    <location>
        <begin position="942"/>
        <end position="974"/>
    </location>
</feature>
<dbReference type="OrthoDB" id="1577640at2759"/>
<reference evidence="7" key="2">
    <citation type="journal article" date="2023" name="IMA Fungus">
        <title>Comparative genomic study of the Penicillium genus elucidates a diverse pangenome and 15 lateral gene transfer events.</title>
        <authorList>
            <person name="Petersen C."/>
            <person name="Sorensen T."/>
            <person name="Nielsen M.R."/>
            <person name="Sondergaard T.E."/>
            <person name="Sorensen J.L."/>
            <person name="Fitzpatrick D.A."/>
            <person name="Frisvad J.C."/>
            <person name="Nielsen K.L."/>
        </authorList>
    </citation>
    <scope>NUCLEOTIDE SEQUENCE</scope>
    <source>
        <strain evidence="7">IBT 3081</strain>
    </source>
</reference>
<dbReference type="SUPFAM" id="SSF48403">
    <property type="entry name" value="Ankyrin repeat"/>
    <property type="match status" value="2"/>
</dbReference>
<feature type="repeat" description="ANK" evidence="3">
    <location>
        <begin position="674"/>
        <end position="706"/>
    </location>
</feature>
<feature type="repeat" description="ANK" evidence="3">
    <location>
        <begin position="1090"/>
        <end position="1122"/>
    </location>
</feature>
<evidence type="ECO:0000256" key="2">
    <source>
        <dbReference type="ARBA" id="ARBA00023043"/>
    </source>
</evidence>
<dbReference type="PROSITE" id="PS50297">
    <property type="entry name" value="ANK_REP_REGION"/>
    <property type="match status" value="8"/>
</dbReference>
<dbReference type="InterPro" id="IPR054471">
    <property type="entry name" value="GPIID_WHD"/>
</dbReference>
<dbReference type="EMBL" id="JAPZBT010000001">
    <property type="protein sequence ID" value="KAJ5384907.1"/>
    <property type="molecule type" value="Genomic_DNA"/>
</dbReference>
<keyword evidence="2 3" id="KW-0040">ANK repeat</keyword>
<proteinExistence type="predicted"/>
<dbReference type="RefSeq" id="XP_056584683.1">
    <property type="nucleotide sequence ID" value="XM_056720548.1"/>
</dbReference>
<evidence type="ECO:0000313" key="7">
    <source>
        <dbReference type="EMBL" id="KAJ5384907.1"/>
    </source>
</evidence>
<feature type="repeat" description="ANK" evidence="3">
    <location>
        <begin position="875"/>
        <end position="907"/>
    </location>
</feature>
<feature type="repeat" description="ANK" evidence="3">
    <location>
        <begin position="1055"/>
        <end position="1089"/>
    </location>
</feature>
<dbReference type="AlphaFoldDB" id="A0A9W9SV32"/>
<dbReference type="Pfam" id="PF12796">
    <property type="entry name" value="Ank_2"/>
    <property type="match status" value="3"/>
</dbReference>